<organism evidence="1 2">
    <name type="scientific">Kribbella speibonae</name>
    <dbReference type="NCBI Taxonomy" id="1572660"/>
    <lineage>
        <taxon>Bacteria</taxon>
        <taxon>Bacillati</taxon>
        <taxon>Actinomycetota</taxon>
        <taxon>Actinomycetes</taxon>
        <taxon>Propionibacteriales</taxon>
        <taxon>Kribbellaceae</taxon>
        <taxon>Kribbella</taxon>
    </lineage>
</organism>
<dbReference type="Proteomes" id="UP000294225">
    <property type="component" value="Unassembled WGS sequence"/>
</dbReference>
<dbReference type="InterPro" id="IPR011009">
    <property type="entry name" value="Kinase-like_dom_sf"/>
</dbReference>
<gene>
    <name evidence="1" type="ORF">E0H92_00500</name>
</gene>
<name>A0A4R0J1H1_9ACTN</name>
<dbReference type="AlphaFoldDB" id="A0A4R0J1H1"/>
<evidence type="ECO:0000313" key="2">
    <source>
        <dbReference type="Proteomes" id="UP000294225"/>
    </source>
</evidence>
<proteinExistence type="predicted"/>
<dbReference type="EMBL" id="SJKC01000001">
    <property type="protein sequence ID" value="TCC40231.1"/>
    <property type="molecule type" value="Genomic_DNA"/>
</dbReference>
<reference evidence="1 2" key="1">
    <citation type="submission" date="2019-02" db="EMBL/GenBank/DDBJ databases">
        <title>Kribbella capetownensis sp. nov. and Kribbella speibonae sp. nov., isolated from soil.</title>
        <authorList>
            <person name="Curtis S.M."/>
            <person name="Norton I."/>
            <person name="Everest G.J."/>
            <person name="Meyers P.R."/>
        </authorList>
    </citation>
    <scope>NUCLEOTIDE SEQUENCE [LARGE SCALE GENOMIC DNA]</scope>
    <source>
        <strain evidence="1 2">YM55</strain>
    </source>
</reference>
<comment type="caution">
    <text evidence="1">The sequence shown here is derived from an EMBL/GenBank/DDBJ whole genome shotgun (WGS) entry which is preliminary data.</text>
</comment>
<evidence type="ECO:0000313" key="1">
    <source>
        <dbReference type="EMBL" id="TCC40231.1"/>
    </source>
</evidence>
<dbReference type="RefSeq" id="WP_131495012.1">
    <property type="nucleotide sequence ID" value="NZ_SJKC01000001.1"/>
</dbReference>
<protein>
    <recommendedName>
        <fullName evidence="3">Aminoglycoside phosphotransferase family protein</fullName>
    </recommendedName>
</protein>
<accession>A0A4R0J1H1</accession>
<sequence>MLPARPLGPDARGQWVQRWMSPEWTEAADDWVGCRLAEYGRRISGVPVTYRARFWSVVRCYPTVEGLVWLKENNPGHRFEAGLVAALARCAPDDVIVPLAVDRERSRMLSDDQGSTLTHPDVADQAARRTVVQALARLQCTLLGRLDTTEHPGIIELAPTTAGDRVRAIAQEWAALQPNHPLRPDPGLLRRAARAADVLDRHTASLSNVVPLDLEINDVYPANIFADRSTGVLRPRFFDFGNAVWGHPFVSLHGFLDSVIEWTGAPLSHAHREALYDAYLAVWRDRLDADPHVLRHDLVATEALVGVHRLVSWLRLVPYADPLELQARAEIPHQYLASVAEIAG</sequence>
<evidence type="ECO:0008006" key="3">
    <source>
        <dbReference type="Google" id="ProtNLM"/>
    </source>
</evidence>
<dbReference type="SUPFAM" id="SSF56112">
    <property type="entry name" value="Protein kinase-like (PK-like)"/>
    <property type="match status" value="1"/>
</dbReference>